<reference evidence="2 3" key="1">
    <citation type="submission" date="2018-06" db="EMBL/GenBank/DDBJ databases">
        <title>A transcriptomic atlas of mushroom development highlights an independent origin of complex multicellularity.</title>
        <authorList>
            <consortium name="DOE Joint Genome Institute"/>
            <person name="Krizsan K."/>
            <person name="Almasi E."/>
            <person name="Merenyi Z."/>
            <person name="Sahu N."/>
            <person name="Viragh M."/>
            <person name="Koszo T."/>
            <person name="Mondo S."/>
            <person name="Kiss B."/>
            <person name="Balint B."/>
            <person name="Kues U."/>
            <person name="Barry K."/>
            <person name="Hegedus J.C."/>
            <person name="Henrissat B."/>
            <person name="Johnson J."/>
            <person name="Lipzen A."/>
            <person name="Ohm R."/>
            <person name="Nagy I."/>
            <person name="Pangilinan J."/>
            <person name="Yan J."/>
            <person name="Xiong Y."/>
            <person name="Grigoriev I.V."/>
            <person name="Hibbett D.S."/>
            <person name="Nagy L.G."/>
        </authorList>
    </citation>
    <scope>NUCLEOTIDE SEQUENCE [LARGE SCALE GENOMIC DNA]</scope>
    <source>
        <strain evidence="2 3">SZMC22713</strain>
    </source>
</reference>
<evidence type="ECO:0000313" key="2">
    <source>
        <dbReference type="EMBL" id="TDL30194.1"/>
    </source>
</evidence>
<gene>
    <name evidence="2" type="ORF">BD410DRAFT_55930</name>
</gene>
<sequence length="91" mass="10325">MRTHTGIQEMRRHLKCGRTTSTVTNHDRPADPWHVCFFPSIQCLMFHLCSEFSSCNQLNALMRVAFFCALIRLGNVLVRALFVVGLVAQAC</sequence>
<proteinExistence type="predicted"/>
<dbReference type="VEuPathDB" id="FungiDB:BD410DRAFT_55930"/>
<keyword evidence="3" id="KW-1185">Reference proteome</keyword>
<accession>A0A4R5XG84</accession>
<evidence type="ECO:0000313" key="3">
    <source>
        <dbReference type="Proteomes" id="UP000294933"/>
    </source>
</evidence>
<keyword evidence="1" id="KW-1133">Transmembrane helix</keyword>
<feature type="transmembrane region" description="Helical" evidence="1">
    <location>
        <begin position="64"/>
        <end position="88"/>
    </location>
</feature>
<dbReference type="EMBL" id="ML170156">
    <property type="protein sequence ID" value="TDL30194.1"/>
    <property type="molecule type" value="Genomic_DNA"/>
</dbReference>
<dbReference type="AlphaFoldDB" id="A0A4R5XG84"/>
<organism evidence="2 3">
    <name type="scientific">Rickenella mellea</name>
    <dbReference type="NCBI Taxonomy" id="50990"/>
    <lineage>
        <taxon>Eukaryota</taxon>
        <taxon>Fungi</taxon>
        <taxon>Dikarya</taxon>
        <taxon>Basidiomycota</taxon>
        <taxon>Agaricomycotina</taxon>
        <taxon>Agaricomycetes</taxon>
        <taxon>Hymenochaetales</taxon>
        <taxon>Rickenellaceae</taxon>
        <taxon>Rickenella</taxon>
    </lineage>
</organism>
<evidence type="ECO:0000256" key="1">
    <source>
        <dbReference type="SAM" id="Phobius"/>
    </source>
</evidence>
<keyword evidence="1" id="KW-0812">Transmembrane</keyword>
<name>A0A4R5XG84_9AGAM</name>
<protein>
    <submittedName>
        <fullName evidence="2">Uncharacterized protein</fullName>
    </submittedName>
</protein>
<keyword evidence="1" id="KW-0472">Membrane</keyword>
<dbReference type="Proteomes" id="UP000294933">
    <property type="component" value="Unassembled WGS sequence"/>
</dbReference>